<dbReference type="Gene3D" id="3.30.70.2330">
    <property type="match status" value="1"/>
</dbReference>
<dbReference type="EMBL" id="CP001029">
    <property type="protein sequence ID" value="ACB78274.1"/>
    <property type="molecule type" value="Genomic_DNA"/>
</dbReference>
<name>B1ZF27_METPB</name>
<feature type="domain" description="HIRAN" evidence="3">
    <location>
        <begin position="64"/>
        <end position="168"/>
    </location>
</feature>
<evidence type="ECO:0000313" key="5">
    <source>
        <dbReference type="Proteomes" id="UP000007136"/>
    </source>
</evidence>
<dbReference type="GO" id="GO:0008270">
    <property type="term" value="F:zinc ion binding"/>
    <property type="evidence" value="ECO:0007669"/>
    <property type="project" value="InterPro"/>
</dbReference>
<accession>B1ZF27</accession>
<evidence type="ECO:0000256" key="2">
    <source>
        <dbReference type="ARBA" id="ARBA00022801"/>
    </source>
</evidence>
<dbReference type="eggNOG" id="ENOG502ZZEV">
    <property type="taxonomic scope" value="Bacteria"/>
</dbReference>
<dbReference type="GO" id="GO:0016818">
    <property type="term" value="F:hydrolase activity, acting on acid anhydrides, in phosphorus-containing anhydrides"/>
    <property type="evidence" value="ECO:0007669"/>
    <property type="project" value="InterPro"/>
</dbReference>
<evidence type="ECO:0000259" key="3">
    <source>
        <dbReference type="SMART" id="SM00910"/>
    </source>
</evidence>
<dbReference type="AlphaFoldDB" id="B1ZF27"/>
<dbReference type="HOGENOM" id="CLU_833690_0_0_5"/>
<dbReference type="Proteomes" id="UP000007136">
    <property type="component" value="Chromosome"/>
</dbReference>
<dbReference type="InterPro" id="IPR014905">
    <property type="entry name" value="HIRAN"/>
</dbReference>
<reference evidence="4" key="1">
    <citation type="submission" date="2008-04" db="EMBL/GenBank/DDBJ databases">
        <title>Complete sequence of chromosome of Methylobacterium populi BJ001.</title>
        <authorList>
            <consortium name="US DOE Joint Genome Institute"/>
            <person name="Copeland A."/>
            <person name="Lucas S."/>
            <person name="Lapidus A."/>
            <person name="Glavina del Rio T."/>
            <person name="Dalin E."/>
            <person name="Tice H."/>
            <person name="Bruce D."/>
            <person name="Goodwin L."/>
            <person name="Pitluck S."/>
            <person name="Chertkov O."/>
            <person name="Brettin T."/>
            <person name="Detter J.C."/>
            <person name="Han C."/>
            <person name="Kuske C.R."/>
            <person name="Schmutz J."/>
            <person name="Larimer F."/>
            <person name="Land M."/>
            <person name="Hauser L."/>
            <person name="Kyrpides N."/>
            <person name="Mikhailova N."/>
            <person name="Marx C."/>
            <person name="Richardson P."/>
        </authorList>
    </citation>
    <scope>NUCLEOTIDE SEQUENCE [LARGE SCALE GENOMIC DNA]</scope>
    <source>
        <strain evidence="4">BJ001</strain>
    </source>
</reference>
<organism evidence="4 5">
    <name type="scientific">Methylorubrum populi (strain ATCC BAA-705 / NCIMB 13946 / BJ001)</name>
    <name type="common">Methylobacterium populi</name>
    <dbReference type="NCBI Taxonomy" id="441620"/>
    <lineage>
        <taxon>Bacteria</taxon>
        <taxon>Pseudomonadati</taxon>
        <taxon>Pseudomonadota</taxon>
        <taxon>Alphaproteobacteria</taxon>
        <taxon>Hyphomicrobiales</taxon>
        <taxon>Methylobacteriaceae</taxon>
        <taxon>Methylorubrum</taxon>
    </lineage>
</organism>
<sequence length="333" mass="36972">MSDIGFELADVDTFDPNEEAFDRMREKEHAAAIETCVAHGLDLRGVRYTALGEVAEDVAAGEPWFMTELAGLQFYDYGVWDEVLEERVMPRDGDRLSLVRAPDNPHDANAIEVWWNNGVRLGHLPRSVAAVVAGPFDLGLRCRAYIADGGTGEAWTAKAVLVGEAVRALHEKRIRHVVRRAIEEHEARERSAERRRKLVGDRNGHLFESELADRRRARIVQAAKVLLATVPLEVEPPPVGKLIELATIESLLGVSRSTARRIVERAGCPIDVDRRGWYATGSYVEVTAALQEAIREHAARPLRIRPQDITLSSGSHLALRSARSDADADDIPF</sequence>
<dbReference type="STRING" id="441620.Mpop_0079"/>
<protein>
    <submittedName>
        <fullName evidence="4">HIRAN</fullName>
    </submittedName>
</protein>
<evidence type="ECO:0000256" key="1">
    <source>
        <dbReference type="ARBA" id="ARBA00022723"/>
    </source>
</evidence>
<dbReference type="RefSeq" id="WP_012452039.1">
    <property type="nucleotide sequence ID" value="NC_010725.1"/>
</dbReference>
<dbReference type="Pfam" id="PF08797">
    <property type="entry name" value="HIRAN"/>
    <property type="match status" value="1"/>
</dbReference>
<dbReference type="KEGG" id="mpo:Mpop_0079"/>
<dbReference type="GO" id="GO:0003676">
    <property type="term" value="F:nucleic acid binding"/>
    <property type="evidence" value="ECO:0007669"/>
    <property type="project" value="InterPro"/>
</dbReference>
<keyword evidence="2" id="KW-0378">Hydrolase</keyword>
<evidence type="ECO:0000313" key="4">
    <source>
        <dbReference type="EMBL" id="ACB78274.1"/>
    </source>
</evidence>
<gene>
    <name evidence="4" type="ordered locus">Mpop_0079</name>
</gene>
<dbReference type="SMART" id="SM00910">
    <property type="entry name" value="HIRAN"/>
    <property type="match status" value="1"/>
</dbReference>
<proteinExistence type="predicted"/>
<keyword evidence="1" id="KW-0479">Metal-binding</keyword>
<dbReference type="OrthoDB" id="8006115at2"/>